<evidence type="ECO:0000313" key="5">
    <source>
        <dbReference type="Proteomes" id="UP001165069"/>
    </source>
</evidence>
<keyword evidence="5" id="KW-1185">Reference proteome</keyword>
<dbReference type="InterPro" id="IPR016181">
    <property type="entry name" value="Acyl_CoA_acyltransferase"/>
</dbReference>
<comment type="caution">
    <text evidence="4">The sequence shown here is derived from an EMBL/GenBank/DDBJ whole genome shotgun (WGS) entry which is preliminary data.</text>
</comment>
<reference evidence="4 5" key="1">
    <citation type="journal article" date="2023" name="Antonie Van Leeuwenhoek">
        <title>Mesoterricola silvestris gen. nov., sp. nov., Mesoterricola sediminis sp. nov., Geothrix oryzae sp. nov., Geothrix edaphica sp. nov., Geothrix rubra sp. nov., and Geothrix limicola sp. nov., six novel members of Acidobacteriota isolated from soils.</title>
        <authorList>
            <person name="Itoh H."/>
            <person name="Sugisawa Y."/>
            <person name="Mise K."/>
            <person name="Xu Z."/>
            <person name="Kuniyasu M."/>
            <person name="Ushijima N."/>
            <person name="Kawano K."/>
            <person name="Kobayashi E."/>
            <person name="Shiratori Y."/>
            <person name="Masuda Y."/>
            <person name="Senoo K."/>
        </authorList>
    </citation>
    <scope>NUCLEOTIDE SEQUENCE [LARGE SCALE GENOMIC DNA]</scope>
    <source>
        <strain evidence="4 5">Red804</strain>
    </source>
</reference>
<dbReference type="Pfam" id="PF00583">
    <property type="entry name" value="Acetyltransf_1"/>
    <property type="match status" value="1"/>
</dbReference>
<evidence type="ECO:0000259" key="3">
    <source>
        <dbReference type="PROSITE" id="PS51186"/>
    </source>
</evidence>
<accession>A0ABQ5QJS2</accession>
<keyword evidence="1" id="KW-0808">Transferase</keyword>
<gene>
    <name evidence="4" type="ORF">GETHLI_30780</name>
</gene>
<proteinExistence type="predicted"/>
<protein>
    <submittedName>
        <fullName evidence="4">N-acetyltransferase</fullName>
    </submittedName>
</protein>
<sequence length="152" mass="16963">MDLRIATVEDSDHLAGLAVSFRNHLERTAPSDAQFQASIEYLLSAEDAAFYLAFEEGAAIGYVLQRYRFSMWAAGLEATIEDLFVSPDHRQGGVGRRLIAFALEQARAKGCATVCLDTNEHNAASTRIYTQLGFNAVSKRWNGRQIFFRLNL</sequence>
<dbReference type="InterPro" id="IPR050832">
    <property type="entry name" value="Bact_Acetyltransf"/>
</dbReference>
<dbReference type="CDD" id="cd04301">
    <property type="entry name" value="NAT_SF"/>
    <property type="match status" value="1"/>
</dbReference>
<dbReference type="PANTHER" id="PTHR43877">
    <property type="entry name" value="AMINOALKYLPHOSPHONATE N-ACETYLTRANSFERASE-RELATED-RELATED"/>
    <property type="match status" value="1"/>
</dbReference>
<dbReference type="RefSeq" id="WP_285577014.1">
    <property type="nucleotide sequence ID" value="NZ_BSDE01000007.1"/>
</dbReference>
<dbReference type="PROSITE" id="PS51186">
    <property type="entry name" value="GNAT"/>
    <property type="match status" value="1"/>
</dbReference>
<dbReference type="Proteomes" id="UP001165069">
    <property type="component" value="Unassembled WGS sequence"/>
</dbReference>
<dbReference type="InterPro" id="IPR000182">
    <property type="entry name" value="GNAT_dom"/>
</dbReference>
<name>A0ABQ5QJS2_9BACT</name>
<organism evidence="4 5">
    <name type="scientific">Geothrix limicola</name>
    <dbReference type="NCBI Taxonomy" id="2927978"/>
    <lineage>
        <taxon>Bacteria</taxon>
        <taxon>Pseudomonadati</taxon>
        <taxon>Acidobacteriota</taxon>
        <taxon>Holophagae</taxon>
        <taxon>Holophagales</taxon>
        <taxon>Holophagaceae</taxon>
        <taxon>Geothrix</taxon>
    </lineage>
</organism>
<feature type="domain" description="N-acetyltransferase" evidence="3">
    <location>
        <begin position="1"/>
        <end position="152"/>
    </location>
</feature>
<evidence type="ECO:0000256" key="1">
    <source>
        <dbReference type="ARBA" id="ARBA00022679"/>
    </source>
</evidence>
<evidence type="ECO:0000256" key="2">
    <source>
        <dbReference type="ARBA" id="ARBA00023315"/>
    </source>
</evidence>
<dbReference type="SUPFAM" id="SSF55729">
    <property type="entry name" value="Acyl-CoA N-acyltransferases (Nat)"/>
    <property type="match status" value="1"/>
</dbReference>
<dbReference type="PANTHER" id="PTHR43877:SF2">
    <property type="entry name" value="AMINOALKYLPHOSPHONATE N-ACETYLTRANSFERASE-RELATED"/>
    <property type="match status" value="1"/>
</dbReference>
<dbReference type="Gene3D" id="3.40.630.30">
    <property type="match status" value="1"/>
</dbReference>
<evidence type="ECO:0000313" key="4">
    <source>
        <dbReference type="EMBL" id="GLH74576.1"/>
    </source>
</evidence>
<keyword evidence="2" id="KW-0012">Acyltransferase</keyword>
<dbReference type="EMBL" id="BSDE01000007">
    <property type="protein sequence ID" value="GLH74576.1"/>
    <property type="molecule type" value="Genomic_DNA"/>
</dbReference>